<evidence type="ECO:0000313" key="7">
    <source>
        <dbReference type="Proteomes" id="UP001155586"/>
    </source>
</evidence>
<keyword evidence="3 4" id="KW-0413">Isomerase</keyword>
<dbReference type="EC" id="5.2.1.8" evidence="4"/>
<dbReference type="InterPro" id="IPR029000">
    <property type="entry name" value="Cyclophilin-like_dom_sf"/>
</dbReference>
<accession>A0A9X3HUP4</accession>
<keyword evidence="7" id="KW-1185">Reference proteome</keyword>
<comment type="catalytic activity">
    <reaction evidence="4">
        <text>[protein]-peptidylproline (omega=180) = [protein]-peptidylproline (omega=0)</text>
        <dbReference type="Rhea" id="RHEA:16237"/>
        <dbReference type="Rhea" id="RHEA-COMP:10747"/>
        <dbReference type="Rhea" id="RHEA-COMP:10748"/>
        <dbReference type="ChEBI" id="CHEBI:83833"/>
        <dbReference type="ChEBI" id="CHEBI:83834"/>
        <dbReference type="EC" id="5.2.1.8"/>
    </reaction>
</comment>
<gene>
    <name evidence="6" type="ORF">MD483_21175</name>
</gene>
<dbReference type="PROSITE" id="PS50072">
    <property type="entry name" value="CSA_PPIASE_2"/>
    <property type="match status" value="1"/>
</dbReference>
<name>A0A9X3HUP4_9VIBR</name>
<feature type="signal peptide" evidence="4">
    <location>
        <begin position="1"/>
        <end position="18"/>
    </location>
</feature>
<dbReference type="PRINTS" id="PR00153">
    <property type="entry name" value="CSAPPISMRASE"/>
</dbReference>
<keyword evidence="2 4" id="KW-0697">Rotamase</keyword>
<organism evidence="6 7">
    <name type="scientific">Vibrio paucivorans</name>
    <dbReference type="NCBI Taxonomy" id="2829489"/>
    <lineage>
        <taxon>Bacteria</taxon>
        <taxon>Pseudomonadati</taxon>
        <taxon>Pseudomonadota</taxon>
        <taxon>Gammaproteobacteria</taxon>
        <taxon>Vibrionales</taxon>
        <taxon>Vibrionaceae</taxon>
        <taxon>Vibrio</taxon>
    </lineage>
</organism>
<keyword evidence="4" id="KW-0732">Signal</keyword>
<dbReference type="RefSeq" id="WP_265689400.1">
    <property type="nucleotide sequence ID" value="NZ_JAKRRX010000214.1"/>
</dbReference>
<comment type="caution">
    <text evidence="6">The sequence shown here is derived from an EMBL/GenBank/DDBJ whole genome shotgun (WGS) entry which is preliminary data.</text>
</comment>
<protein>
    <recommendedName>
        <fullName evidence="4">Peptidyl-prolyl cis-trans isomerase</fullName>
        <shortName evidence="4">PPIase</shortName>
        <ecNumber evidence="4">5.2.1.8</ecNumber>
    </recommendedName>
</protein>
<evidence type="ECO:0000256" key="1">
    <source>
        <dbReference type="ARBA" id="ARBA00007365"/>
    </source>
</evidence>
<feature type="chain" id="PRO_5041016599" description="Peptidyl-prolyl cis-trans isomerase" evidence="4">
    <location>
        <begin position="19"/>
        <end position="181"/>
    </location>
</feature>
<feature type="domain" description="PPIase cyclophilin-type" evidence="5">
    <location>
        <begin position="25"/>
        <end position="179"/>
    </location>
</feature>
<dbReference type="EMBL" id="JAKRRX010000214">
    <property type="protein sequence ID" value="MCW8336327.1"/>
    <property type="molecule type" value="Genomic_DNA"/>
</dbReference>
<sequence>MIRTIISTLALVSCSVLAGPKVLVETNLGPFTLELNDQKAPITTANFIKYVEDGSYIGSIFHRVIPGFMAQGGGFNQKMDRLPTYSSIKNEASNGLKNDTATIAMARTNDPDSASRQFFINYKNNDFLNQSGANAGYAVFGQVTQGFEVVQEMSRKPTSSFGRMQDVPVEPIVITNISVIK</sequence>
<dbReference type="GO" id="GO:0003755">
    <property type="term" value="F:peptidyl-prolyl cis-trans isomerase activity"/>
    <property type="evidence" value="ECO:0007669"/>
    <property type="project" value="UniProtKB-UniRule"/>
</dbReference>
<dbReference type="InterPro" id="IPR044665">
    <property type="entry name" value="E_coli_cyclophilin_A-like"/>
</dbReference>
<evidence type="ECO:0000256" key="2">
    <source>
        <dbReference type="ARBA" id="ARBA00023110"/>
    </source>
</evidence>
<evidence type="ECO:0000256" key="3">
    <source>
        <dbReference type="ARBA" id="ARBA00023235"/>
    </source>
</evidence>
<comment type="function">
    <text evidence="4">PPIases accelerate the folding of proteins. It catalyzes the cis-trans isomerization of proline imidic peptide bonds in oligopeptides.</text>
</comment>
<comment type="similarity">
    <text evidence="1 4">Belongs to the cyclophilin-type PPIase family.</text>
</comment>
<evidence type="ECO:0000259" key="5">
    <source>
        <dbReference type="PROSITE" id="PS50072"/>
    </source>
</evidence>
<dbReference type="Gene3D" id="2.40.100.10">
    <property type="entry name" value="Cyclophilin-like"/>
    <property type="match status" value="1"/>
</dbReference>
<dbReference type="GO" id="GO:0006457">
    <property type="term" value="P:protein folding"/>
    <property type="evidence" value="ECO:0007669"/>
    <property type="project" value="InterPro"/>
</dbReference>
<dbReference type="PROSITE" id="PS00170">
    <property type="entry name" value="CSA_PPIASE_1"/>
    <property type="match status" value="1"/>
</dbReference>
<dbReference type="Pfam" id="PF00160">
    <property type="entry name" value="Pro_isomerase"/>
    <property type="match status" value="1"/>
</dbReference>
<reference evidence="6" key="1">
    <citation type="submission" date="2022-02" db="EMBL/GenBank/DDBJ databases">
        <title>Vibrio sp. nov., a new bacterium isolated from Bohai sea, China.</title>
        <authorList>
            <person name="Yuan Y."/>
        </authorList>
    </citation>
    <scope>NUCLEOTIDE SEQUENCE</scope>
    <source>
        <strain evidence="6">DBSS07</strain>
    </source>
</reference>
<evidence type="ECO:0000313" key="6">
    <source>
        <dbReference type="EMBL" id="MCW8336327.1"/>
    </source>
</evidence>
<dbReference type="Proteomes" id="UP001155586">
    <property type="component" value="Unassembled WGS sequence"/>
</dbReference>
<dbReference type="PANTHER" id="PTHR43246">
    <property type="entry name" value="PEPTIDYL-PROLYL CIS-TRANS ISOMERASE CYP38, CHLOROPLASTIC"/>
    <property type="match status" value="1"/>
</dbReference>
<dbReference type="InterPro" id="IPR020892">
    <property type="entry name" value="Cyclophilin-type_PPIase_CS"/>
</dbReference>
<evidence type="ECO:0000256" key="4">
    <source>
        <dbReference type="RuleBase" id="RU363019"/>
    </source>
</evidence>
<dbReference type="SUPFAM" id="SSF50891">
    <property type="entry name" value="Cyclophilin-like"/>
    <property type="match status" value="1"/>
</dbReference>
<proteinExistence type="inferred from homology"/>
<dbReference type="AlphaFoldDB" id="A0A9X3HUP4"/>
<dbReference type="InterPro" id="IPR002130">
    <property type="entry name" value="Cyclophilin-type_PPIase_dom"/>
</dbReference>